<proteinExistence type="predicted"/>
<protein>
    <recommendedName>
        <fullName evidence="4">DUF4383 domain-containing protein</fullName>
    </recommendedName>
</protein>
<dbReference type="Pfam" id="PF14325">
    <property type="entry name" value="DUF4383"/>
    <property type="match status" value="1"/>
</dbReference>
<feature type="transmembrane region" description="Helical" evidence="1">
    <location>
        <begin position="84"/>
        <end position="109"/>
    </location>
</feature>
<reference evidence="2 3" key="1">
    <citation type="submission" date="2016-10" db="EMBL/GenBank/DDBJ databases">
        <authorList>
            <person name="de Groot N.N."/>
        </authorList>
    </citation>
    <scope>NUCLEOTIDE SEQUENCE [LARGE SCALE GENOMIC DNA]</scope>
    <source>
        <strain evidence="2 3">CGMCC 4.1877</strain>
    </source>
</reference>
<keyword evidence="1" id="KW-1133">Transmembrane helix</keyword>
<keyword evidence="1" id="KW-0472">Membrane</keyword>
<dbReference type="OrthoDB" id="572373at2"/>
<gene>
    <name evidence="2" type="ORF">SAMN05216207_10589</name>
</gene>
<evidence type="ECO:0000313" key="2">
    <source>
        <dbReference type="EMBL" id="SFO43655.1"/>
    </source>
</evidence>
<organism evidence="2 3">
    <name type="scientific">Pseudonocardia ammonioxydans</name>
    <dbReference type="NCBI Taxonomy" id="260086"/>
    <lineage>
        <taxon>Bacteria</taxon>
        <taxon>Bacillati</taxon>
        <taxon>Actinomycetota</taxon>
        <taxon>Actinomycetes</taxon>
        <taxon>Pseudonocardiales</taxon>
        <taxon>Pseudonocardiaceae</taxon>
        <taxon>Pseudonocardia</taxon>
    </lineage>
</organism>
<dbReference type="RefSeq" id="WP_143105618.1">
    <property type="nucleotide sequence ID" value="NZ_FOUY01000058.1"/>
</dbReference>
<feature type="transmembrane region" description="Helical" evidence="1">
    <location>
        <begin position="59"/>
        <end position="77"/>
    </location>
</feature>
<evidence type="ECO:0000313" key="3">
    <source>
        <dbReference type="Proteomes" id="UP000199614"/>
    </source>
</evidence>
<name>A0A1I5H5X2_PSUAM</name>
<accession>A0A1I5H5X2</accession>
<evidence type="ECO:0000256" key="1">
    <source>
        <dbReference type="SAM" id="Phobius"/>
    </source>
</evidence>
<evidence type="ECO:0008006" key="4">
    <source>
        <dbReference type="Google" id="ProtNLM"/>
    </source>
</evidence>
<keyword evidence="3" id="KW-1185">Reference proteome</keyword>
<keyword evidence="1" id="KW-0812">Transmembrane</keyword>
<dbReference type="Proteomes" id="UP000199614">
    <property type="component" value="Unassembled WGS sequence"/>
</dbReference>
<feature type="transmembrane region" description="Helical" evidence="1">
    <location>
        <begin position="121"/>
        <end position="139"/>
    </location>
</feature>
<dbReference type="EMBL" id="FOUY01000058">
    <property type="protein sequence ID" value="SFO43655.1"/>
    <property type="molecule type" value="Genomic_DNA"/>
</dbReference>
<feature type="transmembrane region" description="Helical" evidence="1">
    <location>
        <begin position="20"/>
        <end position="39"/>
    </location>
</feature>
<sequence>MPVQSEHHSHGHAVFPWPQLLVLLTAFALLLYGMIGFRYSGLPGVPEASRELLGVAVDPLRDVAHLVLGVVGLLCATRLSAARAYGWVLLVVGAVEALLCLLTGVFGVLPSGPLNTNGGSVAVAVVFVVLGVVAALGPARRQMPYLGLQRSVEKTGRRLVGLRGRSRRSQSDEPQ</sequence>
<dbReference type="AlphaFoldDB" id="A0A1I5H5X2"/>